<evidence type="ECO:0000313" key="9">
    <source>
        <dbReference type="EMBL" id="WFD01406.1"/>
    </source>
</evidence>
<evidence type="ECO:0000256" key="2">
    <source>
        <dbReference type="ARBA" id="ARBA00007617"/>
    </source>
</evidence>
<accession>A0AAF0DXH4</accession>
<evidence type="ECO:0000313" key="10">
    <source>
        <dbReference type="Proteomes" id="UP001214603"/>
    </source>
</evidence>
<dbReference type="GO" id="GO:0006623">
    <property type="term" value="P:protein targeting to vacuole"/>
    <property type="evidence" value="ECO:0007669"/>
    <property type="project" value="TreeGrafter"/>
</dbReference>
<dbReference type="PANTHER" id="PTHR13678">
    <property type="entry name" value="VACUOLAR PROTEIN SORTING-ASSOCIATED PROTEIN 37"/>
    <property type="match status" value="1"/>
</dbReference>
<evidence type="ECO:0000256" key="4">
    <source>
        <dbReference type="ARBA" id="ARBA00022753"/>
    </source>
</evidence>
<reference evidence="9" key="1">
    <citation type="submission" date="2023-03" db="EMBL/GenBank/DDBJ databases">
        <title>Mating type loci evolution in Malassezia.</title>
        <authorList>
            <person name="Coelho M.A."/>
        </authorList>
    </citation>
    <scope>NUCLEOTIDE SEQUENCE</scope>
    <source>
        <strain evidence="9">CBS 7876</strain>
    </source>
</reference>
<dbReference type="Gene3D" id="1.10.287.660">
    <property type="entry name" value="Helix hairpin bin"/>
    <property type="match status" value="1"/>
</dbReference>
<evidence type="ECO:0000256" key="6">
    <source>
        <dbReference type="PROSITE-ProRule" id="PRU00646"/>
    </source>
</evidence>
<name>A0AAF0DXH4_9BASI</name>
<comment type="similarity">
    <text evidence="2">Belongs to the VPS37 family.</text>
</comment>
<dbReference type="InterPro" id="IPR029012">
    <property type="entry name" value="Helix_hairpin_bin_sf"/>
</dbReference>
<keyword evidence="5 6" id="KW-0653">Protein transport</keyword>
<evidence type="ECO:0000256" key="5">
    <source>
        <dbReference type="ARBA" id="ARBA00022927"/>
    </source>
</evidence>
<dbReference type="GO" id="GO:0006612">
    <property type="term" value="P:protein targeting to membrane"/>
    <property type="evidence" value="ECO:0007669"/>
    <property type="project" value="TreeGrafter"/>
</dbReference>
<dbReference type="Pfam" id="PF07200">
    <property type="entry name" value="Mod_r"/>
    <property type="match status" value="1"/>
</dbReference>
<dbReference type="PANTHER" id="PTHR13678:SF2">
    <property type="entry name" value="VACUOLAR PROTEIN SORTING-ASSOCIATED PROTEIN 37A"/>
    <property type="match status" value="1"/>
</dbReference>
<dbReference type="PROSITE" id="PS51314">
    <property type="entry name" value="VPS37_C"/>
    <property type="match status" value="1"/>
</dbReference>
<dbReference type="GO" id="GO:0000813">
    <property type="term" value="C:ESCRT I complex"/>
    <property type="evidence" value="ECO:0007669"/>
    <property type="project" value="TreeGrafter"/>
</dbReference>
<keyword evidence="7" id="KW-0175">Coiled coil</keyword>
<protein>
    <recommendedName>
        <fullName evidence="8">VPS37 C-terminal domain-containing protein</fullName>
    </recommendedName>
</protein>
<evidence type="ECO:0000256" key="1">
    <source>
        <dbReference type="ARBA" id="ARBA00004177"/>
    </source>
</evidence>
<keyword evidence="4" id="KW-0967">Endosome</keyword>
<feature type="coiled-coil region" evidence="7">
    <location>
        <begin position="57"/>
        <end position="105"/>
    </location>
</feature>
<gene>
    <name evidence="9" type="ORF">MOBT1_000069</name>
</gene>
<dbReference type="Proteomes" id="UP001214603">
    <property type="component" value="Chromosome 1"/>
</dbReference>
<keyword evidence="10" id="KW-1185">Reference proteome</keyword>
<proteinExistence type="inferred from homology"/>
<sequence>MDRAPATPPSRLAAEFPSVAQLPRDELHELMHEPDDVHARSDQEAHLAALVHSLPDVRSLYDEHQQLLEEVERAAARNSELRPALENVREQTRAAHEQARMAEAAWPAIEAEMSEAYKRFSPPALQARLQLAMNQVHDESETLANAYVEGLPVAGASMDPVDVRCLRLTQDTTFVRQYRALRTLYHRRALLLDQCARQRVQWHT</sequence>
<dbReference type="AlphaFoldDB" id="A0AAF0DXH4"/>
<dbReference type="EMBL" id="CP119934">
    <property type="protein sequence ID" value="WFD01406.1"/>
    <property type="molecule type" value="Genomic_DNA"/>
</dbReference>
<evidence type="ECO:0000259" key="8">
    <source>
        <dbReference type="PROSITE" id="PS51314"/>
    </source>
</evidence>
<dbReference type="GO" id="GO:0043162">
    <property type="term" value="P:ubiquitin-dependent protein catabolic process via the multivesicular body sorting pathway"/>
    <property type="evidence" value="ECO:0007669"/>
    <property type="project" value="TreeGrafter"/>
</dbReference>
<keyword evidence="3 6" id="KW-0813">Transport</keyword>
<comment type="subcellular location">
    <subcellularLocation>
        <location evidence="1">Endosome</location>
    </subcellularLocation>
</comment>
<organism evidence="9 10">
    <name type="scientific">Malassezia obtusa</name>
    <dbReference type="NCBI Taxonomy" id="76774"/>
    <lineage>
        <taxon>Eukaryota</taxon>
        <taxon>Fungi</taxon>
        <taxon>Dikarya</taxon>
        <taxon>Basidiomycota</taxon>
        <taxon>Ustilaginomycotina</taxon>
        <taxon>Malasseziomycetes</taxon>
        <taxon>Malasseziales</taxon>
        <taxon>Malasseziaceae</taxon>
        <taxon>Malassezia</taxon>
    </lineage>
</organism>
<feature type="domain" description="VPS37 C-terminal" evidence="8">
    <location>
        <begin position="103"/>
        <end position="204"/>
    </location>
</feature>
<evidence type="ECO:0000256" key="3">
    <source>
        <dbReference type="ARBA" id="ARBA00022448"/>
    </source>
</evidence>
<evidence type="ECO:0000256" key="7">
    <source>
        <dbReference type="SAM" id="Coils"/>
    </source>
</evidence>
<dbReference type="InterPro" id="IPR009851">
    <property type="entry name" value="Mod_r"/>
</dbReference>